<dbReference type="CDD" id="cd00082">
    <property type="entry name" value="HisKA"/>
    <property type="match status" value="1"/>
</dbReference>
<dbReference type="PANTHER" id="PTHR43547:SF2">
    <property type="entry name" value="HYBRID SIGNAL TRANSDUCTION HISTIDINE KINASE C"/>
    <property type="match status" value="1"/>
</dbReference>
<evidence type="ECO:0000256" key="3">
    <source>
        <dbReference type="ARBA" id="ARBA00022553"/>
    </source>
</evidence>
<dbReference type="InterPro" id="IPR001789">
    <property type="entry name" value="Sig_transdc_resp-reg_receiver"/>
</dbReference>
<dbReference type="Proteomes" id="UP001501496">
    <property type="component" value="Unassembled WGS sequence"/>
</dbReference>
<evidence type="ECO:0000256" key="5">
    <source>
        <dbReference type="ARBA" id="ARBA00023125"/>
    </source>
</evidence>
<dbReference type="InterPro" id="IPR036890">
    <property type="entry name" value="HATPase_C_sf"/>
</dbReference>
<evidence type="ECO:0000256" key="7">
    <source>
        <dbReference type="PROSITE-ProRule" id="PRU00169"/>
    </source>
</evidence>
<dbReference type="RefSeq" id="WP_344785863.1">
    <property type="nucleotide sequence ID" value="NZ_BAABCA010000001.1"/>
</dbReference>
<name>A0ABP8BZ29_9FLAO</name>
<evidence type="ECO:0000313" key="14">
    <source>
        <dbReference type="Proteomes" id="UP001501496"/>
    </source>
</evidence>
<dbReference type="InterPro" id="IPR003594">
    <property type="entry name" value="HATPase_dom"/>
</dbReference>
<evidence type="ECO:0000256" key="8">
    <source>
        <dbReference type="PROSITE-ProRule" id="PRU00339"/>
    </source>
</evidence>
<dbReference type="Pfam" id="PF00072">
    <property type="entry name" value="Response_reg"/>
    <property type="match status" value="1"/>
</dbReference>
<dbReference type="InterPro" id="IPR036097">
    <property type="entry name" value="HisK_dim/P_sf"/>
</dbReference>
<feature type="modified residue" description="4-aspartylphosphate" evidence="7">
    <location>
        <position position="782"/>
    </location>
</feature>
<evidence type="ECO:0000313" key="13">
    <source>
        <dbReference type="EMBL" id="GAA4230546.1"/>
    </source>
</evidence>
<evidence type="ECO:0000259" key="10">
    <source>
        <dbReference type="PROSITE" id="PS01124"/>
    </source>
</evidence>
<keyword evidence="14" id="KW-1185">Reference proteome</keyword>
<dbReference type="InterPro" id="IPR011990">
    <property type="entry name" value="TPR-like_helical_dom_sf"/>
</dbReference>
<dbReference type="InterPro" id="IPR005467">
    <property type="entry name" value="His_kinase_dom"/>
</dbReference>
<dbReference type="PANTHER" id="PTHR43547">
    <property type="entry name" value="TWO-COMPONENT HISTIDINE KINASE"/>
    <property type="match status" value="1"/>
</dbReference>
<keyword evidence="8" id="KW-0802">TPR repeat</keyword>
<dbReference type="Gene3D" id="3.30.565.10">
    <property type="entry name" value="Histidine kinase-like ATPase, C-terminal domain"/>
    <property type="match status" value="1"/>
</dbReference>
<evidence type="ECO:0000259" key="12">
    <source>
        <dbReference type="PROSITE" id="PS50110"/>
    </source>
</evidence>
<evidence type="ECO:0000259" key="11">
    <source>
        <dbReference type="PROSITE" id="PS50109"/>
    </source>
</evidence>
<dbReference type="CDD" id="cd17574">
    <property type="entry name" value="REC_OmpR"/>
    <property type="match status" value="1"/>
</dbReference>
<dbReference type="InterPro" id="IPR009057">
    <property type="entry name" value="Homeodomain-like_sf"/>
</dbReference>
<dbReference type="PROSITE" id="PS50110">
    <property type="entry name" value="RESPONSE_REGULATORY"/>
    <property type="match status" value="1"/>
</dbReference>
<evidence type="ECO:0000256" key="4">
    <source>
        <dbReference type="ARBA" id="ARBA00023015"/>
    </source>
</evidence>
<dbReference type="PRINTS" id="PR00344">
    <property type="entry name" value="BCTRLSENSOR"/>
</dbReference>
<keyword evidence="5" id="KW-0238">DNA-binding</keyword>
<dbReference type="Gene3D" id="1.25.40.10">
    <property type="entry name" value="Tetratricopeptide repeat domain"/>
    <property type="match status" value="3"/>
</dbReference>
<dbReference type="InterPro" id="IPR018062">
    <property type="entry name" value="HTH_AraC-typ_CS"/>
</dbReference>
<evidence type="ECO:0000256" key="1">
    <source>
        <dbReference type="ARBA" id="ARBA00000085"/>
    </source>
</evidence>
<gene>
    <name evidence="13" type="ORF">GCM10022291_00980</name>
</gene>
<dbReference type="SMART" id="SM00448">
    <property type="entry name" value="REC"/>
    <property type="match status" value="1"/>
</dbReference>
<dbReference type="SUPFAM" id="SSF55874">
    <property type="entry name" value="ATPase domain of HSP90 chaperone/DNA topoisomerase II/histidine kinase"/>
    <property type="match status" value="1"/>
</dbReference>
<keyword evidence="3 7" id="KW-0597">Phosphoprotein</keyword>
<dbReference type="Gene3D" id="1.10.10.60">
    <property type="entry name" value="Homeodomain-like"/>
    <property type="match status" value="1"/>
</dbReference>
<feature type="signal peptide" evidence="9">
    <location>
        <begin position="1"/>
        <end position="18"/>
    </location>
</feature>
<dbReference type="Pfam" id="PF00512">
    <property type="entry name" value="HisKA"/>
    <property type="match status" value="1"/>
</dbReference>
<dbReference type="SMART" id="SM00342">
    <property type="entry name" value="HTH_ARAC"/>
    <property type="match status" value="1"/>
</dbReference>
<protein>
    <recommendedName>
        <fullName evidence="2">histidine kinase</fullName>
        <ecNumber evidence="2">2.7.13.3</ecNumber>
    </recommendedName>
</protein>
<dbReference type="PROSITE" id="PS50005">
    <property type="entry name" value="TPR"/>
    <property type="match status" value="1"/>
</dbReference>
<keyword evidence="4" id="KW-0805">Transcription regulation</keyword>
<comment type="catalytic activity">
    <reaction evidence="1">
        <text>ATP + protein L-histidine = ADP + protein N-phospho-L-histidine.</text>
        <dbReference type="EC" id="2.7.13.3"/>
    </reaction>
</comment>
<accession>A0ABP8BZ29</accession>
<feature type="chain" id="PRO_5047084053" description="histidine kinase" evidence="9">
    <location>
        <begin position="19"/>
        <end position="984"/>
    </location>
</feature>
<dbReference type="PROSITE" id="PS01124">
    <property type="entry name" value="HTH_ARAC_FAMILY_2"/>
    <property type="match status" value="1"/>
</dbReference>
<dbReference type="SMART" id="SM00388">
    <property type="entry name" value="HisKA"/>
    <property type="match status" value="1"/>
</dbReference>
<feature type="domain" description="HTH araC/xylS-type" evidence="10">
    <location>
        <begin position="881"/>
        <end position="980"/>
    </location>
</feature>
<dbReference type="Gene3D" id="3.40.50.2300">
    <property type="match status" value="1"/>
</dbReference>
<dbReference type="EMBL" id="BAABCA010000001">
    <property type="protein sequence ID" value="GAA4230546.1"/>
    <property type="molecule type" value="Genomic_DNA"/>
</dbReference>
<evidence type="ECO:0000256" key="6">
    <source>
        <dbReference type="ARBA" id="ARBA00023163"/>
    </source>
</evidence>
<organism evidence="13 14">
    <name type="scientific">Postechiella marina</name>
    <dbReference type="NCBI Taxonomy" id="943941"/>
    <lineage>
        <taxon>Bacteria</taxon>
        <taxon>Pseudomonadati</taxon>
        <taxon>Bacteroidota</taxon>
        <taxon>Flavobacteriia</taxon>
        <taxon>Flavobacteriales</taxon>
        <taxon>Flavobacteriaceae</taxon>
        <taxon>Postechiella</taxon>
    </lineage>
</organism>
<dbReference type="EC" id="2.7.13.3" evidence="2"/>
<dbReference type="SUPFAM" id="SSF48452">
    <property type="entry name" value="TPR-like"/>
    <property type="match status" value="2"/>
</dbReference>
<feature type="domain" description="Response regulatory" evidence="12">
    <location>
        <begin position="734"/>
        <end position="849"/>
    </location>
</feature>
<dbReference type="InterPro" id="IPR004358">
    <property type="entry name" value="Sig_transdc_His_kin-like_C"/>
</dbReference>
<dbReference type="SMART" id="SM00028">
    <property type="entry name" value="TPR"/>
    <property type="match status" value="4"/>
</dbReference>
<keyword evidence="6" id="KW-0804">Transcription</keyword>
<feature type="domain" description="Histidine kinase" evidence="11">
    <location>
        <begin position="481"/>
        <end position="694"/>
    </location>
</feature>
<dbReference type="Pfam" id="PF12833">
    <property type="entry name" value="HTH_18"/>
    <property type="match status" value="1"/>
</dbReference>
<evidence type="ECO:0000256" key="9">
    <source>
        <dbReference type="SAM" id="SignalP"/>
    </source>
</evidence>
<dbReference type="InterPro" id="IPR018060">
    <property type="entry name" value="HTH_AraC"/>
</dbReference>
<dbReference type="InterPro" id="IPR019734">
    <property type="entry name" value="TPR_rpt"/>
</dbReference>
<dbReference type="Gene3D" id="1.10.287.130">
    <property type="match status" value="1"/>
</dbReference>
<dbReference type="SUPFAM" id="SSF46689">
    <property type="entry name" value="Homeodomain-like"/>
    <property type="match status" value="1"/>
</dbReference>
<keyword evidence="9" id="KW-0732">Signal</keyword>
<feature type="repeat" description="TPR" evidence="8">
    <location>
        <begin position="318"/>
        <end position="351"/>
    </location>
</feature>
<dbReference type="InterPro" id="IPR011006">
    <property type="entry name" value="CheY-like_superfamily"/>
</dbReference>
<proteinExistence type="predicted"/>
<dbReference type="PROSITE" id="PS00041">
    <property type="entry name" value="HTH_ARAC_FAMILY_1"/>
    <property type="match status" value="1"/>
</dbReference>
<dbReference type="SUPFAM" id="SSF47384">
    <property type="entry name" value="Homodimeric domain of signal transducing histidine kinase"/>
    <property type="match status" value="1"/>
</dbReference>
<dbReference type="SMART" id="SM00387">
    <property type="entry name" value="HATPase_c"/>
    <property type="match status" value="1"/>
</dbReference>
<evidence type="ECO:0000256" key="2">
    <source>
        <dbReference type="ARBA" id="ARBA00012438"/>
    </source>
</evidence>
<dbReference type="InterPro" id="IPR003661">
    <property type="entry name" value="HisK_dim/P_dom"/>
</dbReference>
<dbReference type="SUPFAM" id="SSF52172">
    <property type="entry name" value="CheY-like"/>
    <property type="match status" value="1"/>
</dbReference>
<sequence length="984" mass="112863">MKCSCFIILYLFSFYFFAQNSRELDSLKLEIIRTNNDSLKKALLKDVFNKYLFIDLDSAKVYHDRIVSTPETDKISIIEKLALSSKFHYYSSNLDSALHYTEKALAISLEIRDSKLTADLYRKMAILSSRSFDYESAEKYGVLALEKANETKDWELIASSNLMIGNQFYKKNDFDIALQYYITVDSLYGSNYKTDRYLALCYDNIASIYTDIKDEKALEYIDKGKDIYKALGDQEGLHYNYNLRGIYFQRIEEIDTAIKNYEKALRFFSDYGNNFREIDVSYRLVTCYSISGHFNKGEELFKRMESKTDGSLNDESLYNFYSSGGDLYLNQNKYETAIKYFNKANEFFNYDKIEYSVRQRQYAFQGLANAYFGAKNYKKAFEALNTFKNITDSIYLKNSLEITKGLETKYQTEKKEQEIALLKSEKELSNQKQKSERSMLFGGLAFTSVAGVFLFLLFRDRQKVNKKLTELDKAKSNFFANISHEFRTPLTLICNPIDEALKDDLLSSIKREQFVMAKRNSDRLLSLVNQLLDLSKIDAGQLKLRIQKGNIQNIISGLAESFNYLAKQKKLSYHLKIDKSNKESWFDKDALEKITINLLSNAFKYTPKNGSITCTSLIENNALQLSVKNTGIGFNKNELENIFTRFYQTDEQNEGTGIGLALVKELVELHKGVIKVDSKAKEWICFTVILPIDKKSFKEEAFVSSTEIKSNYKTQNLEGVVAEDEVFEVNEKPILLIVEDNIDVRALLKQNFEADYNILTAENGQIGSDLAIEHVPDIIISDIMMPVKNGVSLTNELKNNELTSHIPIILLTAKAGDENEIKGLEIGADDYITKPFSSKVLKTKVLNLINIRRKLQSRYSQEVVLSPKDIAVTNLDQKFLEKIQEVLENKLVESSFSVGDFSDAVGMSRMQLHRKIKALTGLSTSEFIRSQRLKLAADLLKTSNINISQVGYSVGFNDHSYFAKCFKNVFNCTPTEYAKKYQTE</sequence>
<dbReference type="PROSITE" id="PS50109">
    <property type="entry name" value="HIS_KIN"/>
    <property type="match status" value="1"/>
</dbReference>
<comment type="caution">
    <text evidence="13">The sequence shown here is derived from an EMBL/GenBank/DDBJ whole genome shotgun (WGS) entry which is preliminary data.</text>
</comment>
<dbReference type="Pfam" id="PF02518">
    <property type="entry name" value="HATPase_c"/>
    <property type="match status" value="1"/>
</dbReference>
<reference evidence="14" key="1">
    <citation type="journal article" date="2019" name="Int. J. Syst. Evol. Microbiol.">
        <title>The Global Catalogue of Microorganisms (GCM) 10K type strain sequencing project: providing services to taxonomists for standard genome sequencing and annotation.</title>
        <authorList>
            <consortium name="The Broad Institute Genomics Platform"/>
            <consortium name="The Broad Institute Genome Sequencing Center for Infectious Disease"/>
            <person name="Wu L."/>
            <person name="Ma J."/>
        </authorList>
    </citation>
    <scope>NUCLEOTIDE SEQUENCE [LARGE SCALE GENOMIC DNA]</scope>
    <source>
        <strain evidence="14">JCM 17630</strain>
    </source>
</reference>